<feature type="region of interest" description="Disordered" evidence="1">
    <location>
        <begin position="255"/>
        <end position="289"/>
    </location>
</feature>
<reference evidence="2 3" key="1">
    <citation type="submission" date="2016-06" db="EMBL/GenBank/DDBJ databases">
        <title>Evolution of pathogenesis and genome organization in the Tremellales.</title>
        <authorList>
            <person name="Cuomo C."/>
            <person name="Litvintseva A."/>
            <person name="Heitman J."/>
            <person name="Chen Y."/>
            <person name="Sun S."/>
            <person name="Springer D."/>
            <person name="Dromer F."/>
            <person name="Young S."/>
            <person name="Zeng Q."/>
            <person name="Chapman S."/>
            <person name="Gujja S."/>
            <person name="Saif S."/>
            <person name="Birren B."/>
        </authorList>
    </citation>
    <scope>NUCLEOTIDE SEQUENCE [LARGE SCALE GENOMIC DNA]</scope>
    <source>
        <strain evidence="2 3">ATCC 28783</strain>
    </source>
</reference>
<sequence>MWDSTVLGQYPEALRPLGQAIRRETELIKSALQRHASLVQNYGLPTYTTVISILQHTYVRALLFNLNGICESCHKSIVDLDNLSEKGEQALESLAAVLLSGTMDYDRRQAMDRLRNGLKAVSALTSQLEVQVLASMEETNAATYGLQKNDQYLQTVISNLVRPLLGTITIMAAPPPSHIMYDPDPNSPRHSREFIAADRKAQIARADFCDTFESAVWRSEESSATKPPTEAEEVTLGAARTLLVAAIEGARFFTSGSSSIPMRERHDNDDQMEVDGTEEEDEPANDTEG</sequence>
<dbReference type="EMBL" id="SDIL01000061">
    <property type="protein sequence ID" value="RXK37758.1"/>
    <property type="molecule type" value="Genomic_DNA"/>
</dbReference>
<accession>A0A4Q1BJ84</accession>
<evidence type="ECO:0000313" key="2">
    <source>
        <dbReference type="EMBL" id="RXK37758.1"/>
    </source>
</evidence>
<dbReference type="AlphaFoldDB" id="A0A4Q1BJ84"/>
<protein>
    <submittedName>
        <fullName evidence="2">Uncharacterized protein</fullName>
    </submittedName>
</protein>
<feature type="compositionally biased region" description="Acidic residues" evidence="1">
    <location>
        <begin position="270"/>
        <end position="289"/>
    </location>
</feature>
<dbReference type="InParanoid" id="A0A4Q1BJ84"/>
<dbReference type="Proteomes" id="UP000289152">
    <property type="component" value="Unassembled WGS sequence"/>
</dbReference>
<keyword evidence="3" id="KW-1185">Reference proteome</keyword>
<organism evidence="2 3">
    <name type="scientific">Tremella mesenterica</name>
    <name type="common">Jelly fungus</name>
    <dbReference type="NCBI Taxonomy" id="5217"/>
    <lineage>
        <taxon>Eukaryota</taxon>
        <taxon>Fungi</taxon>
        <taxon>Dikarya</taxon>
        <taxon>Basidiomycota</taxon>
        <taxon>Agaricomycotina</taxon>
        <taxon>Tremellomycetes</taxon>
        <taxon>Tremellales</taxon>
        <taxon>Tremellaceae</taxon>
        <taxon>Tremella</taxon>
    </lineage>
</organism>
<evidence type="ECO:0000256" key="1">
    <source>
        <dbReference type="SAM" id="MobiDB-lite"/>
    </source>
</evidence>
<proteinExistence type="predicted"/>
<dbReference type="VEuPathDB" id="FungiDB:TREMEDRAFT_63985"/>
<evidence type="ECO:0000313" key="3">
    <source>
        <dbReference type="Proteomes" id="UP000289152"/>
    </source>
</evidence>
<comment type="caution">
    <text evidence="2">The sequence shown here is derived from an EMBL/GenBank/DDBJ whole genome shotgun (WGS) entry which is preliminary data.</text>
</comment>
<name>A0A4Q1BJ84_TREME</name>
<gene>
    <name evidence="2" type="ORF">M231_05007</name>
</gene>